<dbReference type="PROSITE" id="PS50125">
    <property type="entry name" value="GUANYLATE_CYCLASE_2"/>
    <property type="match status" value="1"/>
</dbReference>
<dbReference type="CDD" id="cd07302">
    <property type="entry name" value="CHD"/>
    <property type="match status" value="1"/>
</dbReference>
<comment type="caution">
    <text evidence="2">The sequence shown here is derived from an EMBL/GenBank/DDBJ whole genome shotgun (WGS) entry which is preliminary data.</text>
</comment>
<dbReference type="GO" id="GO:0004016">
    <property type="term" value="F:adenylate cyclase activity"/>
    <property type="evidence" value="ECO:0007669"/>
    <property type="project" value="UniProtKB-ARBA"/>
</dbReference>
<proteinExistence type="predicted"/>
<evidence type="ECO:0000313" key="2">
    <source>
        <dbReference type="EMBL" id="TQV76893.1"/>
    </source>
</evidence>
<protein>
    <recommendedName>
        <fullName evidence="1">Guanylate cyclase domain-containing protein</fullName>
    </recommendedName>
</protein>
<reference evidence="2 3" key="1">
    <citation type="submission" date="2019-06" db="EMBL/GenBank/DDBJ databases">
        <title>Draft genome of Aliikangiella marina GYP-15.</title>
        <authorList>
            <person name="Wang G."/>
        </authorList>
    </citation>
    <scope>NUCLEOTIDE SEQUENCE [LARGE SCALE GENOMIC DNA]</scope>
    <source>
        <strain evidence="2 3">GYP-15</strain>
    </source>
</reference>
<dbReference type="AlphaFoldDB" id="A0A545TI56"/>
<evidence type="ECO:0000259" key="1">
    <source>
        <dbReference type="PROSITE" id="PS50125"/>
    </source>
</evidence>
<accession>A0A545TI56</accession>
<feature type="domain" description="Guanylate cyclase" evidence="1">
    <location>
        <begin position="410"/>
        <end position="519"/>
    </location>
</feature>
<keyword evidence="3" id="KW-1185">Reference proteome</keyword>
<organism evidence="2 3">
    <name type="scientific">Aliikangiella marina</name>
    <dbReference type="NCBI Taxonomy" id="1712262"/>
    <lineage>
        <taxon>Bacteria</taxon>
        <taxon>Pseudomonadati</taxon>
        <taxon>Pseudomonadota</taxon>
        <taxon>Gammaproteobacteria</taxon>
        <taxon>Oceanospirillales</taxon>
        <taxon>Pleioneaceae</taxon>
        <taxon>Aliikangiella</taxon>
    </lineage>
</organism>
<dbReference type="GO" id="GO:0009190">
    <property type="term" value="P:cyclic nucleotide biosynthetic process"/>
    <property type="evidence" value="ECO:0007669"/>
    <property type="project" value="InterPro"/>
</dbReference>
<dbReference type="SUPFAM" id="SSF141571">
    <property type="entry name" value="Pentapeptide repeat-like"/>
    <property type="match status" value="1"/>
</dbReference>
<dbReference type="Gene3D" id="3.30.70.1230">
    <property type="entry name" value="Nucleotide cyclase"/>
    <property type="match status" value="1"/>
</dbReference>
<dbReference type="Proteomes" id="UP000317839">
    <property type="component" value="Unassembled WGS sequence"/>
</dbReference>
<dbReference type="GO" id="GO:0035556">
    <property type="term" value="P:intracellular signal transduction"/>
    <property type="evidence" value="ECO:0007669"/>
    <property type="project" value="InterPro"/>
</dbReference>
<dbReference type="InterPro" id="IPR051082">
    <property type="entry name" value="Pentapeptide-BTB/POZ_domain"/>
</dbReference>
<evidence type="ECO:0000313" key="3">
    <source>
        <dbReference type="Proteomes" id="UP000317839"/>
    </source>
</evidence>
<sequence>MEILMNEVLSDPNFFIKPENWQRWKDSHGNNEIIIESMEFRDLDFSQLDFSNVHFIGCYFDCCYFKSANLISTNFGHSSFHACDFADAKMIAANLSHAEFKKCNFDRVNLLTAVLNDTSVINCDLKDLDLQSFNLIGITLDLCDLRKQNLSGKNLSRASLKRVDLRGANLEDTIFNGANLSESLIQGATLTGAQFKSANLSGVDLSGMNLSRLNLEQAILRGCDLRDTDLTGTYLAKSDISNASLFNAETIGWDIRGIKCDLAFWDRDSTVKTEYKPHEFERIYAESLVIELKYDFRLTANEITTLPILIDHLQACHWGVALRLKSVKDIAGGALVQLVVDEAGSYALDDLENSLKEEANRIQNAQLALRSDRHLQKRFKEAIAGIKDQFWPRLLELAAEHEMDQVRNFCVLFIDLKGFTQWNEGVVSEKLSLFRGLLKPVLERWKASYPNMEGDSLRATFRSARTAVECACMIREVLMAAEFELRIGIDLGQVSVVHNEVTDQSDLEGSAVSMAARLESMADGGEIIVSEKVKHYAEQESSEFVFYPRKSRLTKGIGSKKAGDWINIYHVQRKLV</sequence>
<gene>
    <name evidence="2" type="ORF">FLL45_02775</name>
</gene>
<name>A0A545TI56_9GAMM</name>
<dbReference type="InterPro" id="IPR029787">
    <property type="entry name" value="Nucleotide_cyclase"/>
</dbReference>
<dbReference type="OrthoDB" id="9806704at2"/>
<dbReference type="InterPro" id="IPR001646">
    <property type="entry name" value="5peptide_repeat"/>
</dbReference>
<dbReference type="InterPro" id="IPR001054">
    <property type="entry name" value="A/G_cyclase"/>
</dbReference>
<dbReference type="Gene3D" id="2.160.20.80">
    <property type="entry name" value="E3 ubiquitin-protein ligase SopA"/>
    <property type="match status" value="2"/>
</dbReference>
<dbReference type="PANTHER" id="PTHR14136">
    <property type="entry name" value="BTB_POZ DOMAIN-CONTAINING PROTEIN KCTD9"/>
    <property type="match status" value="1"/>
</dbReference>
<dbReference type="EMBL" id="VIKR01000001">
    <property type="protein sequence ID" value="TQV76893.1"/>
    <property type="molecule type" value="Genomic_DNA"/>
</dbReference>
<dbReference type="Pfam" id="PF00805">
    <property type="entry name" value="Pentapeptide"/>
    <property type="match status" value="4"/>
</dbReference>
<dbReference type="PANTHER" id="PTHR14136:SF17">
    <property type="entry name" value="BTB_POZ DOMAIN-CONTAINING PROTEIN KCTD9"/>
    <property type="match status" value="1"/>
</dbReference>
<dbReference type="Pfam" id="PF00211">
    <property type="entry name" value="Guanylate_cyc"/>
    <property type="match status" value="1"/>
</dbReference>
<dbReference type="SUPFAM" id="SSF55073">
    <property type="entry name" value="Nucleotide cyclase"/>
    <property type="match status" value="1"/>
</dbReference>